<evidence type="ECO:0000256" key="2">
    <source>
        <dbReference type="SAM" id="MobiDB-lite"/>
    </source>
</evidence>
<dbReference type="AlphaFoldDB" id="A0A8T0PHC0"/>
<accession>A0A8T0PHC0</accession>
<protein>
    <submittedName>
        <fullName evidence="3">Uncharacterized protein</fullName>
    </submittedName>
</protein>
<evidence type="ECO:0000313" key="3">
    <source>
        <dbReference type="EMBL" id="KAG2560298.1"/>
    </source>
</evidence>
<gene>
    <name evidence="3" type="ORF">PVAP13_8KG053700</name>
</gene>
<dbReference type="InterPro" id="IPR003496">
    <property type="entry name" value="ABA_WDS"/>
</dbReference>
<evidence type="ECO:0000313" key="4">
    <source>
        <dbReference type="Proteomes" id="UP000823388"/>
    </source>
</evidence>
<comment type="caution">
    <text evidence="3">The sequence shown here is derived from an EMBL/GenBank/DDBJ whole genome shotgun (WGS) entry which is preliminary data.</text>
</comment>
<proteinExistence type="inferred from homology"/>
<organism evidence="3 4">
    <name type="scientific">Panicum virgatum</name>
    <name type="common">Blackwell switchgrass</name>
    <dbReference type="NCBI Taxonomy" id="38727"/>
    <lineage>
        <taxon>Eukaryota</taxon>
        <taxon>Viridiplantae</taxon>
        <taxon>Streptophyta</taxon>
        <taxon>Embryophyta</taxon>
        <taxon>Tracheophyta</taxon>
        <taxon>Spermatophyta</taxon>
        <taxon>Magnoliopsida</taxon>
        <taxon>Liliopsida</taxon>
        <taxon>Poales</taxon>
        <taxon>Poaceae</taxon>
        <taxon>PACMAD clade</taxon>
        <taxon>Panicoideae</taxon>
        <taxon>Panicodae</taxon>
        <taxon>Paniceae</taxon>
        <taxon>Panicinae</taxon>
        <taxon>Panicum</taxon>
        <taxon>Panicum sect. Hiantes</taxon>
    </lineage>
</organism>
<dbReference type="EMBL" id="CM029051">
    <property type="protein sequence ID" value="KAG2560298.1"/>
    <property type="molecule type" value="Genomic_DNA"/>
</dbReference>
<evidence type="ECO:0000256" key="1">
    <source>
        <dbReference type="ARBA" id="ARBA00007160"/>
    </source>
</evidence>
<feature type="compositionally biased region" description="Basic and acidic residues" evidence="2">
    <location>
        <begin position="35"/>
        <end position="45"/>
    </location>
</feature>
<comment type="similarity">
    <text evidence="1">Belongs to the abscisic acid and water stress-induced protein family.</text>
</comment>
<sequence>MSEEKHHHFFHQHKKDEEEQPAGGYSEAVAAGESEYERYKKEEKEHKHKQHLGEAGAIAAGAFALVQEAPPPLRLTRRQASSGPAAAHPPACSNNCGHDFAISPFRTLSLLACVRLRGGARASRCVPACTCLIFLCVRNCVE</sequence>
<dbReference type="Pfam" id="PF02496">
    <property type="entry name" value="ABA_WDS"/>
    <property type="match status" value="1"/>
</dbReference>
<dbReference type="Proteomes" id="UP000823388">
    <property type="component" value="Chromosome 8K"/>
</dbReference>
<reference evidence="3" key="1">
    <citation type="submission" date="2020-05" db="EMBL/GenBank/DDBJ databases">
        <title>WGS assembly of Panicum virgatum.</title>
        <authorList>
            <person name="Lovell J.T."/>
            <person name="Jenkins J."/>
            <person name="Shu S."/>
            <person name="Juenger T.E."/>
            <person name="Schmutz J."/>
        </authorList>
    </citation>
    <scope>NUCLEOTIDE SEQUENCE</scope>
    <source>
        <strain evidence="3">AP13</strain>
    </source>
</reference>
<keyword evidence="4" id="KW-1185">Reference proteome</keyword>
<name>A0A8T0PHC0_PANVG</name>
<feature type="region of interest" description="Disordered" evidence="2">
    <location>
        <begin position="1"/>
        <end position="53"/>
    </location>
</feature>